<protein>
    <submittedName>
        <fullName evidence="2">Uncharacterized protein</fullName>
    </submittedName>
</protein>
<dbReference type="Proteomes" id="UP001310890">
    <property type="component" value="Unassembled WGS sequence"/>
</dbReference>
<evidence type="ECO:0000256" key="1">
    <source>
        <dbReference type="SAM" id="Phobius"/>
    </source>
</evidence>
<organism evidence="2 3">
    <name type="scientific">Meristemomyces frigidus</name>
    <dbReference type="NCBI Taxonomy" id="1508187"/>
    <lineage>
        <taxon>Eukaryota</taxon>
        <taxon>Fungi</taxon>
        <taxon>Dikarya</taxon>
        <taxon>Ascomycota</taxon>
        <taxon>Pezizomycotina</taxon>
        <taxon>Dothideomycetes</taxon>
        <taxon>Dothideomycetidae</taxon>
        <taxon>Mycosphaerellales</taxon>
        <taxon>Teratosphaeriaceae</taxon>
        <taxon>Meristemomyces</taxon>
    </lineage>
</organism>
<proteinExistence type="predicted"/>
<reference evidence="2" key="1">
    <citation type="submission" date="2023-08" db="EMBL/GenBank/DDBJ databases">
        <title>Black Yeasts Isolated from many extreme environments.</title>
        <authorList>
            <person name="Coleine C."/>
            <person name="Stajich J.E."/>
            <person name="Selbmann L."/>
        </authorList>
    </citation>
    <scope>NUCLEOTIDE SEQUENCE</scope>
    <source>
        <strain evidence="2">CCFEE 5401</strain>
    </source>
</reference>
<keyword evidence="1" id="KW-1133">Transmembrane helix</keyword>
<feature type="transmembrane region" description="Helical" evidence="1">
    <location>
        <begin position="83"/>
        <end position="107"/>
    </location>
</feature>
<name>A0AAN7YTK8_9PEZI</name>
<feature type="transmembrane region" description="Helical" evidence="1">
    <location>
        <begin position="179"/>
        <end position="200"/>
    </location>
</feature>
<keyword evidence="1" id="KW-0812">Transmembrane</keyword>
<dbReference type="EMBL" id="JAVRRL010000004">
    <property type="protein sequence ID" value="KAK5117661.1"/>
    <property type="molecule type" value="Genomic_DNA"/>
</dbReference>
<evidence type="ECO:0000313" key="3">
    <source>
        <dbReference type="Proteomes" id="UP001310890"/>
    </source>
</evidence>
<feature type="transmembrane region" description="Helical" evidence="1">
    <location>
        <begin position="206"/>
        <end position="229"/>
    </location>
</feature>
<dbReference type="AlphaFoldDB" id="A0AAN7YTK8"/>
<comment type="caution">
    <text evidence="2">The sequence shown here is derived from an EMBL/GenBank/DDBJ whole genome shotgun (WGS) entry which is preliminary data.</text>
</comment>
<sequence length="296" mass="32862">MALDKSIDITGWHAAWLTRSLPAFTLYTNLTLNTLLFATCALGLATFFRLRSYNSQLKADPSNRASIFSRLDATVLKGCRANWYIAVLYLVNAFAISCVDAYIGVVALKEDVGADPQGYDREFVTEAVLYCAYLTVVFLTTFFFVPLMQMLVVTSFLAGYMRRKGLTSLARHVLEARVYSTNIALMWTTVLFFVMAWWVPSDDGSLARWIVLQAAMGSSIAWLDASYAFNFCSDRFADKDWTVGDGRVMDIVRMFAETVKAAHTVEKGGEDVLPLHNGQAVVAANATVDEKTPLTV</sequence>
<gene>
    <name evidence="2" type="ORF">LTR62_005084</name>
</gene>
<evidence type="ECO:0000313" key="2">
    <source>
        <dbReference type="EMBL" id="KAK5117661.1"/>
    </source>
</evidence>
<keyword evidence="1" id="KW-0472">Membrane</keyword>
<feature type="transmembrane region" description="Helical" evidence="1">
    <location>
        <begin position="26"/>
        <end position="48"/>
    </location>
</feature>
<feature type="transmembrane region" description="Helical" evidence="1">
    <location>
        <begin position="127"/>
        <end position="158"/>
    </location>
</feature>
<accession>A0AAN7YTK8</accession>